<dbReference type="AlphaFoldDB" id="A0AB34HIK8"/>
<gene>
    <name evidence="2" type="ORF">J1605_019527</name>
</gene>
<comment type="caution">
    <text evidence="2">The sequence shown here is derived from an EMBL/GenBank/DDBJ whole genome shotgun (WGS) entry which is preliminary data.</text>
</comment>
<proteinExistence type="predicted"/>
<protein>
    <submittedName>
        <fullName evidence="2">Uncharacterized protein</fullName>
    </submittedName>
</protein>
<evidence type="ECO:0000313" key="2">
    <source>
        <dbReference type="EMBL" id="KAJ8792707.1"/>
    </source>
</evidence>
<name>A0AB34HIK8_ESCRO</name>
<evidence type="ECO:0000256" key="1">
    <source>
        <dbReference type="SAM" id="MobiDB-lite"/>
    </source>
</evidence>
<organism evidence="2 3">
    <name type="scientific">Eschrichtius robustus</name>
    <name type="common">California gray whale</name>
    <name type="synonym">Eschrichtius gibbosus</name>
    <dbReference type="NCBI Taxonomy" id="9764"/>
    <lineage>
        <taxon>Eukaryota</taxon>
        <taxon>Metazoa</taxon>
        <taxon>Chordata</taxon>
        <taxon>Craniata</taxon>
        <taxon>Vertebrata</taxon>
        <taxon>Euteleostomi</taxon>
        <taxon>Mammalia</taxon>
        <taxon>Eutheria</taxon>
        <taxon>Laurasiatheria</taxon>
        <taxon>Artiodactyla</taxon>
        <taxon>Whippomorpha</taxon>
        <taxon>Cetacea</taxon>
        <taxon>Mysticeti</taxon>
        <taxon>Eschrichtiidae</taxon>
        <taxon>Eschrichtius</taxon>
    </lineage>
</organism>
<reference evidence="2 3" key="1">
    <citation type="submission" date="2022-11" db="EMBL/GenBank/DDBJ databases">
        <title>Whole genome sequence of Eschrichtius robustus ER-17-0199.</title>
        <authorList>
            <person name="Bruniche-Olsen A."/>
            <person name="Black A.N."/>
            <person name="Fields C.J."/>
            <person name="Walden K."/>
            <person name="Dewoody J.A."/>
        </authorList>
    </citation>
    <scope>NUCLEOTIDE SEQUENCE [LARGE SCALE GENOMIC DNA]</scope>
    <source>
        <strain evidence="2">ER-17-0199</strain>
        <tissue evidence="2">Blubber</tissue>
    </source>
</reference>
<dbReference type="Proteomes" id="UP001159641">
    <property type="component" value="Unassembled WGS sequence"/>
</dbReference>
<accession>A0AB34HIK8</accession>
<dbReference type="EMBL" id="JAIQCJ010001083">
    <property type="protein sequence ID" value="KAJ8792707.1"/>
    <property type="molecule type" value="Genomic_DNA"/>
</dbReference>
<feature type="region of interest" description="Disordered" evidence="1">
    <location>
        <begin position="1"/>
        <end position="68"/>
    </location>
</feature>
<sequence>MRRRVGTCGPPACRRSRTSRAASRAAGLPLRSSPPQPHSQGAQAFRAPAGRPSWQRDGKPRGRAGTEGLGLPFTVVLRPRVPWHVLCATRRLTCEVYTYKHTSKRVPRASALSATGDVGTPEAVAPVIVIPPSNRSVVAGSSETTLECIANARCVPVPHAGSNNP</sequence>
<evidence type="ECO:0000313" key="3">
    <source>
        <dbReference type="Proteomes" id="UP001159641"/>
    </source>
</evidence>
<keyword evidence="3" id="KW-1185">Reference proteome</keyword>